<dbReference type="PRINTS" id="PR00261">
    <property type="entry name" value="LDLRECEPTOR"/>
</dbReference>
<feature type="domain" description="MAM" evidence="5">
    <location>
        <begin position="2606"/>
        <end position="2768"/>
    </location>
</feature>
<feature type="domain" description="MAM" evidence="5">
    <location>
        <begin position="941"/>
        <end position="1108"/>
    </location>
</feature>
<evidence type="ECO:0000256" key="4">
    <source>
        <dbReference type="SAM" id="Phobius"/>
    </source>
</evidence>
<feature type="disulfide bond" evidence="2">
    <location>
        <begin position="2993"/>
        <end position="3005"/>
    </location>
</feature>
<dbReference type="PRINTS" id="PR00020">
    <property type="entry name" value="MAMDOMAIN"/>
</dbReference>
<feature type="disulfide bond" evidence="2">
    <location>
        <begin position="2376"/>
        <end position="2388"/>
    </location>
</feature>
<feature type="domain" description="MAM" evidence="5">
    <location>
        <begin position="2192"/>
        <end position="2356"/>
    </location>
</feature>
<feature type="disulfide bond" evidence="2">
    <location>
        <begin position="2786"/>
        <end position="2798"/>
    </location>
</feature>
<feature type="domain" description="MAM" evidence="5">
    <location>
        <begin position="349"/>
        <end position="507"/>
    </location>
</feature>
<feature type="disulfide bond" evidence="2">
    <location>
        <begin position="744"/>
        <end position="762"/>
    </location>
</feature>
<feature type="disulfide bond" evidence="2">
    <location>
        <begin position="3000"/>
        <end position="3018"/>
    </location>
</feature>
<feature type="domain" description="MAM" evidence="5">
    <location>
        <begin position="37"/>
        <end position="150"/>
    </location>
</feature>
<feature type="domain" description="MAM" evidence="5">
    <location>
        <begin position="1454"/>
        <end position="1614"/>
    </location>
</feature>
<keyword evidence="1 2" id="KW-1015">Disulfide bond</keyword>
<feature type="domain" description="MAM" evidence="5">
    <location>
        <begin position="152"/>
        <end position="309"/>
    </location>
</feature>
<dbReference type="SMART" id="SM00137">
    <property type="entry name" value="MAM"/>
    <property type="match status" value="16"/>
</dbReference>
<feature type="domain" description="MAM" evidence="5">
    <location>
        <begin position="1986"/>
        <end position="2144"/>
    </location>
</feature>
<feature type="disulfide bond" evidence="2">
    <location>
        <begin position="2383"/>
        <end position="2401"/>
    </location>
</feature>
<proteinExistence type="predicted"/>
<feature type="domain" description="MAM" evidence="5">
    <location>
        <begin position="3035"/>
        <end position="3194"/>
    </location>
</feature>
<evidence type="ECO:0000313" key="7">
    <source>
        <dbReference type="Proteomes" id="UP000007110"/>
    </source>
</evidence>
<sequence>MHSGCIQDNLALLSGLFNCIRAAYERQSKDSDSIRSHFIYVDSIVNDALDQVRLISPVYPATFQRCLRLWAFLNGESPPEMTATVTIGNTPVTQILVLSLNSGAISNKWMVYEASLSSSLEYTIVFEATIYYEGILALDDINLNKDYCTPAGSCDFEYDMCTFWNDPSADVDDFDWIRWNGPTPSLESGPATDHSTGTPAGFYMYIDSAEPRTIGDTAILFSPKVEGLKCLSFWYYMDGADLATLDVLTDTLVWSQAGSSYGSYWLHATATTGADYLSYVIQFIGSVGIPSQSDFAIDDISIYDGACAGVTNPPACQFTCDNGACLQDAAMVCNFKDDCEDSSDELNCGPCDFETGWCNYTDTSIGSMVWQRGKGATSTSNTGPSIDHTLGTSEGYYLYIDASQGSSYSEASLMSPELNEASPSCLLEVWVHMYGTDIGSLGIYIVSGLESALLEWHEETSQDAWFRSSTGVGRIRGTFQIKFLAQRSFNVIGDIAIDDIIFRDCGFADPPADGCSSEDFTCTNMRCIITDQVCDLTDNCGDMSDEMDCDTYEQCSFEKGICSWNQITTDELDWRHYSGITRTPWTGPARDHTTGLPAGFYIYLESSDGQPGDRARLASRSITSVSSSGCFLRFYFHMFGEDINELNVYTRDTINGPLTRIWNRQGDLGDYYMRADIEIDVPEYPIQIIIEATCGDGIYGDIAIDDTSFTPGCVFSDTPLPSIATVAPTPPPTLPTCPQGSFQCNNGTCLGFEQRCDLNTDCSDGEDETNCGDCDFETDSCGWNSIPNGLYLWTRIQASSAPTGRGPDADHTKNLGSGYYMFVDSTYGTFGMTALLISPLVLGEAGSSCELEFYYHMLGGQVGSLSAIVYDNDLPDASWIVTGNQGSAWHRGSLLVGPRYAGQYYVRFEASPGLGFDDTTEPTDIAIDDIRFINCGSSADLNCNFGVATSEGTFCGWTQANGSDTFNWSLFKGRTPSGYTGPQYDHTDGLSYYAYMEASSPVVSGDFARLESGALRSTQGQPYCFSFWYSMYGPSVGTFRVIQRDPDGQNEVIVWTKRGNQASVWLPGQRNIITSSNYELVLEATRAANYYGDIGLDDTALTVGACPGSIDCDFELGFCDWENLDSSNDDFDWLWGTPISAAGKGPSVDHSTFTNSGHYVYVDTSANTLGETAILQSQDYIHTGPRCVSFYYHMSGSSPGTLTVYKQDDGDMLVSPSWTKGGDQGDRWMIAQVEIIPNPDKSYKIYIEATSSTPSSDSDLAIDDMNIDDRVCLPEGTCTFEYDMCGYVNDYENDDNMDWIRGSITSSGYTGPSIDHTLQTGYGHYVFIEASGPKAGSRAWLLSEHFSPTAGRCMEFWYHMYGAGVGDLNVYTTTATTSPKLLFTKSRNQGDVWLQGKIDVDATTTFWVTFEAVVGYNYTSDIALDDMFLHPDICAIPIVIPTQGPPPTFPPDSHDCDFEAGLCTWTQDSSNDFDWIWASGETDSAGTGPASDHTKGDQTGYYIYIETSNGSPDDVARLNSELLKNVDDTGYCMEFWFQMYGQHLGALTVYEKIGEVEVAVWTETEPRGPQWNQVHLHFTDTGTYMVIFEGVHGPNTMGDIALDDISFHPGTCPTPSMCDFENGACYLSQTQLDQFDWEVIQANSESVAPAIDNTYRTEYGHIFFADMTGLSSSKDLAIVETGPLPPTSPLGNCFQFWYSMFNSQICQLQVYIVHVISGQTTLLWEMDGIAHEDEWHVMEMNLNNTDDLFKIRFQASTMDFTQNAAISLDDLSISTYPCSPFGDCNFETGLCTWKNEETTDDFDWQRIQGRTPSDGTGPGVDHTFGTAYGTYIYTEASDRTQGQVAILKSGDFTATEKRCVEFYYHMNGEGVGNLDVQSQADTSTLVTTLKTLAGNKGDAWRQDMVALDVISKAYSYQVMFQATVGSSHLSDISLDDITFYDGDCPDPPSDCDFLCGDSAETCIPYTQFCDFTPHCPNQMDELDCGSACTFEQDTCRWWNAGSSAYKWIRHQGATPDSNTGPAYDHTTLSAAGWYMYVGTTPSSGTAYAVFSSRMHNNAAATCEIRFWFHMYGEDIGSLQLYIQEETFLMIPWFKTGDQGDYWHEGIAGIGRIPGGFNVKFQSVRTFEVLGDIAIDDIRMESCALPVPQTQDCESDEFRCDNDACITTRRLCDFTDDCGDSSDEAVNICQDYDNCDFEDDTCDWSEDSLDDIDFQRMNGPSDKNSRTGPYRDHTTQYTGYYMVMDASTDGYNEGDSARLISQVYSSNGPECRFRLWYHMFGSNMGTLNVFMRTSIGGYMTTLFTKTGHSNDYWELADVDLPASGSPNFQVVIEAIRGDGPYGDIGIDDTSFTPDCVTTTGGLPAGTTTPAATTIGPCGAGKWQCADQTCIDSDQYCDYQQDCPDNSDEALCGPCQFDTSLCGWRDESFGQYAWGQEAGDVGTIPGLSVQADSGFYMRVLPGNGQFNEFARLTSPILPDTSVDCRFDFWYFYQTSSSTVEFKLEVKMTDQSGYTLWTPSQSQSTYWMSVDVGMGRRETTYQLLFAGFVESDSDIIAIDAISFTGCAVESYVPCEIQCDNQLCVPYTAQCDYANDCGDGTDENTCSAYRMCNFESGTVCDWSQDSEDDLEWVWFNGFQGEVDGGPSDDHTYGNPTGHYFYLDSAEGDANKKALLDGLIYSRPQNSGDCELRFWAFMNGANVNRLSVLTQVSTHDDPVRTWTQTTSTGEAWIKYTVPMDTGYKFKVYFEGIAGGLDDSIALDDITMTPGCIKDPDQTLPESVTPTDSPHCDVGERACKDGTCIASEKFCNFIYDCDDVSDEIDCPSVCDFEDDLCMWTQGVNDNFDWSRYNNSEDATFAGPILDHSRGSPMGIYYFVDGLTSTRNHYASLVSPKFGQAGTSCIASVWYYIYGSTYGNLEMKRRVGGVDRTVMIINEDNAISSQWTQANIALPPCLSNFNILIEAGNQQTTPASGGYAIDDIRFDNCAFDVSPSSIPCESNYYQCAAEHCYPRDDQCDFTKDCCTDSDNGSDEASCASYTQCDFESGLCEVWSLMAENDFDWSRVQGQDMNLLTFDHTLDSGDGSFMYMDPSNQASNGDITQLGSYIIQPTSANCQMRFYYYMSGITGGTLNVYTRMFVGGPLLSRWTDSGDRGLMWMKQVLTLDSDNIFQVIIEGVKGEGSSSVLAVDDTTFTPDCRKSPSSLPMITTPVGRPATTVLSTRARTEAPITTAQAEETTTVKRQTPKATEESPESNTALIVGLSVSLGILFIIILAVSTLYWCKGRRSKEDLASLRNGMETTGYDKDFGNTNFALQEVDTSMFGEYPSDSMPSDAGMDNPMYSSPASLPIDAQTEA</sequence>
<dbReference type="InterPro" id="IPR051560">
    <property type="entry name" value="MAM_domain-containing"/>
</dbReference>
<dbReference type="InParanoid" id="A0A7M7T2X9"/>
<dbReference type="OMA" id="WWNAGSS"/>
<evidence type="ECO:0000313" key="6">
    <source>
        <dbReference type="EnsemblMetazoa" id="XP_030849909"/>
    </source>
</evidence>
<feature type="disulfide bond" evidence="2">
    <location>
        <begin position="534"/>
        <end position="549"/>
    </location>
</feature>
<feature type="disulfide bond" evidence="2">
    <location>
        <begin position="2395"/>
        <end position="2410"/>
    </location>
</feature>
<keyword evidence="4" id="KW-1133">Transmembrane helix</keyword>
<feature type="disulfide bond" evidence="2">
    <location>
        <begin position="756"/>
        <end position="771"/>
    </location>
</feature>
<feature type="compositionally biased region" description="Polar residues" evidence="3">
    <location>
        <begin position="3227"/>
        <end position="3241"/>
    </location>
</feature>
<feature type="disulfide bond" evidence="2">
    <location>
        <begin position="2587"/>
        <end position="2602"/>
    </location>
</feature>
<dbReference type="SUPFAM" id="SSF57424">
    <property type="entry name" value="LDL receptor-like module"/>
    <property type="match status" value="7"/>
</dbReference>
<feature type="disulfide bond" evidence="2">
    <location>
        <begin position="2575"/>
        <end position="2593"/>
    </location>
</feature>
<feature type="domain" description="MAM" evidence="5">
    <location>
        <begin position="553"/>
        <end position="715"/>
    </location>
</feature>
<feature type="disulfide bond" evidence="2">
    <location>
        <begin position="2805"/>
        <end position="2820"/>
    </location>
</feature>
<feature type="disulfide bond" evidence="2">
    <location>
        <begin position="2152"/>
        <end position="2164"/>
    </location>
</feature>
<dbReference type="FunCoup" id="A0A7M7T2X9">
    <property type="interactions" value="523"/>
</dbReference>
<feature type="domain" description="MAM" evidence="5">
    <location>
        <begin position="2822"/>
        <end position="2984"/>
    </location>
</feature>
<dbReference type="PROSITE" id="PS01209">
    <property type="entry name" value="LDLRA_1"/>
    <property type="match status" value="3"/>
</dbReference>
<dbReference type="Proteomes" id="UP000007110">
    <property type="component" value="Unassembled WGS sequence"/>
</dbReference>
<accession>A0A7M7T2X9</accession>
<dbReference type="OrthoDB" id="412155at2759"/>
<protein>
    <recommendedName>
        <fullName evidence="5">MAM domain-containing protein</fullName>
    </recommendedName>
</protein>
<evidence type="ECO:0000256" key="1">
    <source>
        <dbReference type="ARBA" id="ARBA00023157"/>
    </source>
</evidence>
<feature type="disulfide bond" evidence="2">
    <location>
        <begin position="2793"/>
        <end position="2811"/>
    </location>
</feature>
<feature type="disulfide bond" evidence="2">
    <location>
        <begin position="333"/>
        <end position="348"/>
    </location>
</feature>
<dbReference type="GO" id="GO:0016020">
    <property type="term" value="C:membrane"/>
    <property type="evidence" value="ECO:0007669"/>
    <property type="project" value="InterPro"/>
</dbReference>
<dbReference type="SUPFAM" id="SSF49899">
    <property type="entry name" value="Concanavalin A-like lectins/glucanases"/>
    <property type="match status" value="17"/>
</dbReference>
<dbReference type="InterPro" id="IPR000998">
    <property type="entry name" value="MAM_dom"/>
</dbReference>
<keyword evidence="4" id="KW-0812">Transmembrane</keyword>
<feature type="disulfide bond" evidence="2">
    <location>
        <begin position="515"/>
        <end position="527"/>
    </location>
</feature>
<keyword evidence="7" id="KW-1185">Reference proteome</keyword>
<organism evidence="6 7">
    <name type="scientific">Strongylocentrotus purpuratus</name>
    <name type="common">Purple sea urchin</name>
    <dbReference type="NCBI Taxonomy" id="7668"/>
    <lineage>
        <taxon>Eukaryota</taxon>
        <taxon>Metazoa</taxon>
        <taxon>Echinodermata</taxon>
        <taxon>Eleutherozoa</taxon>
        <taxon>Echinozoa</taxon>
        <taxon>Echinoidea</taxon>
        <taxon>Euechinoidea</taxon>
        <taxon>Echinacea</taxon>
        <taxon>Camarodonta</taxon>
        <taxon>Echinidea</taxon>
        <taxon>Strongylocentrotidae</taxon>
        <taxon>Strongylocentrotus</taxon>
    </lineage>
</organism>
<feature type="disulfide bond" evidence="2">
    <location>
        <begin position="2159"/>
        <end position="2177"/>
    </location>
</feature>
<dbReference type="PROSITE" id="PS00740">
    <property type="entry name" value="MAM_1"/>
    <property type="match status" value="2"/>
</dbReference>
<feature type="domain" description="MAM" evidence="5">
    <location>
        <begin position="1616"/>
        <end position="1780"/>
    </location>
</feature>
<dbReference type="PROSITE" id="PS50068">
    <property type="entry name" value="LDLRA_2"/>
    <property type="match status" value="9"/>
</dbReference>
<dbReference type="SMART" id="SM00192">
    <property type="entry name" value="LDLa"/>
    <property type="match status" value="9"/>
</dbReference>
<dbReference type="Gene3D" id="4.10.400.10">
    <property type="entry name" value="Low-density Lipoprotein Receptor"/>
    <property type="match status" value="7"/>
</dbReference>
<dbReference type="GeneID" id="574589"/>
<dbReference type="InterPro" id="IPR023415">
    <property type="entry name" value="LDLR_class-A_CS"/>
</dbReference>
<feature type="domain" description="MAM" evidence="5">
    <location>
        <begin position="1276"/>
        <end position="1436"/>
    </location>
</feature>
<dbReference type="PROSITE" id="PS50060">
    <property type="entry name" value="MAM_2"/>
    <property type="match status" value="17"/>
</dbReference>
<dbReference type="PANTHER" id="PTHR23282:SF101">
    <property type="entry name" value="MAM DOMAIN-CONTAINING PROTEIN"/>
    <property type="match status" value="1"/>
</dbReference>
<reference evidence="7" key="1">
    <citation type="submission" date="2015-02" db="EMBL/GenBank/DDBJ databases">
        <title>Genome sequencing for Strongylocentrotus purpuratus.</title>
        <authorList>
            <person name="Murali S."/>
            <person name="Liu Y."/>
            <person name="Vee V."/>
            <person name="English A."/>
            <person name="Wang M."/>
            <person name="Skinner E."/>
            <person name="Han Y."/>
            <person name="Muzny D.M."/>
            <person name="Worley K.C."/>
            <person name="Gibbs R.A."/>
        </authorList>
    </citation>
    <scope>NUCLEOTIDE SEQUENCE</scope>
</reference>
<dbReference type="InterPro" id="IPR013320">
    <property type="entry name" value="ConA-like_dom_sf"/>
</dbReference>
<feature type="domain" description="MAM" evidence="5">
    <location>
        <begin position="1110"/>
        <end position="1274"/>
    </location>
</feature>
<name>A0A7M7T2X9_STRPU</name>
<dbReference type="Pfam" id="PF00057">
    <property type="entry name" value="Ldl_recept_a"/>
    <property type="match status" value="5"/>
</dbReference>
<feature type="disulfide bond" evidence="2">
    <location>
        <begin position="1969"/>
        <end position="1984"/>
    </location>
</feature>
<feature type="transmembrane region" description="Helical" evidence="4">
    <location>
        <begin position="3253"/>
        <end position="3277"/>
    </location>
</feature>
<dbReference type="InterPro" id="IPR002172">
    <property type="entry name" value="LDrepeatLR_classA_rpt"/>
</dbReference>
<evidence type="ECO:0000256" key="3">
    <source>
        <dbReference type="SAM" id="MobiDB-lite"/>
    </source>
</evidence>
<dbReference type="Pfam" id="PF00629">
    <property type="entry name" value="MAM"/>
    <property type="match status" value="17"/>
</dbReference>
<dbReference type="Gene3D" id="2.60.120.200">
    <property type="match status" value="17"/>
</dbReference>
<dbReference type="RefSeq" id="XP_030849909.1">
    <property type="nucleotide sequence ID" value="XM_030994049.1"/>
</dbReference>
<feature type="domain" description="MAM" evidence="5">
    <location>
        <begin position="1782"/>
        <end position="1946"/>
    </location>
</feature>
<feature type="domain" description="MAM" evidence="5">
    <location>
        <begin position="772"/>
        <end position="937"/>
    </location>
</feature>
<dbReference type="KEGG" id="spu:574589"/>
<dbReference type="CDD" id="cd06263">
    <property type="entry name" value="MAM"/>
    <property type="match status" value="16"/>
</dbReference>
<reference evidence="6" key="2">
    <citation type="submission" date="2021-01" db="UniProtKB">
        <authorList>
            <consortium name="EnsemblMetazoa"/>
        </authorList>
    </citation>
    <scope>IDENTIFICATION</scope>
</reference>
<evidence type="ECO:0000256" key="2">
    <source>
        <dbReference type="PROSITE-ProRule" id="PRU00124"/>
    </source>
</evidence>
<evidence type="ECO:0000259" key="5">
    <source>
        <dbReference type="PROSITE" id="PS50060"/>
    </source>
</evidence>
<dbReference type="PANTHER" id="PTHR23282">
    <property type="entry name" value="APICAL ENDOSOMAL GLYCOPROTEIN PRECURSOR"/>
    <property type="match status" value="1"/>
</dbReference>
<feature type="domain" description="MAM" evidence="5">
    <location>
        <begin position="2411"/>
        <end position="2565"/>
    </location>
</feature>
<keyword evidence="4" id="KW-0472">Membrane</keyword>
<feature type="region of interest" description="Disordered" evidence="3">
    <location>
        <begin position="3318"/>
        <end position="3350"/>
    </location>
</feature>
<comment type="caution">
    <text evidence="2">Lacks conserved residue(s) required for the propagation of feature annotation.</text>
</comment>
<dbReference type="EnsemblMetazoa" id="XM_030994049">
    <property type="protein sequence ID" value="XP_030849909"/>
    <property type="gene ID" value="LOC574589"/>
</dbReference>
<dbReference type="InterPro" id="IPR036055">
    <property type="entry name" value="LDL_receptor-like_sf"/>
</dbReference>
<feature type="disulfide bond" evidence="2">
    <location>
        <begin position="737"/>
        <end position="749"/>
    </location>
</feature>
<feature type="region of interest" description="Disordered" evidence="3">
    <location>
        <begin position="3227"/>
        <end position="3247"/>
    </location>
</feature>
<dbReference type="CDD" id="cd00112">
    <property type="entry name" value="LDLa"/>
    <property type="match status" value="9"/>
</dbReference>
<feature type="disulfide bond" evidence="2">
    <location>
        <begin position="522"/>
        <end position="540"/>
    </location>
</feature>